<dbReference type="AlphaFoldDB" id="A0A917FQH3"/>
<dbReference type="Pfam" id="PF00589">
    <property type="entry name" value="Phage_integrase"/>
    <property type="match status" value="1"/>
</dbReference>
<dbReference type="CDD" id="cd00801">
    <property type="entry name" value="INT_P4_C"/>
    <property type="match status" value="1"/>
</dbReference>
<dbReference type="Gene3D" id="3.30.160.390">
    <property type="entry name" value="Integrase, DNA-binding domain"/>
    <property type="match status" value="1"/>
</dbReference>
<dbReference type="PANTHER" id="PTHR30629">
    <property type="entry name" value="PROPHAGE INTEGRASE"/>
    <property type="match status" value="1"/>
</dbReference>
<dbReference type="SUPFAM" id="SSF56349">
    <property type="entry name" value="DNA breaking-rejoining enzymes"/>
    <property type="match status" value="1"/>
</dbReference>
<gene>
    <name evidence="6" type="ORF">GCM10010960_19160</name>
</gene>
<dbReference type="InterPro" id="IPR038488">
    <property type="entry name" value="Integrase_DNA-bd_sf"/>
</dbReference>
<feature type="domain" description="Tyr recombinase" evidence="5">
    <location>
        <begin position="223"/>
        <end position="407"/>
    </location>
</feature>
<organism evidence="6 7">
    <name type="scientific">Arenimonas maotaiensis</name>
    <dbReference type="NCBI Taxonomy" id="1446479"/>
    <lineage>
        <taxon>Bacteria</taxon>
        <taxon>Pseudomonadati</taxon>
        <taxon>Pseudomonadota</taxon>
        <taxon>Gammaproteobacteria</taxon>
        <taxon>Lysobacterales</taxon>
        <taxon>Lysobacteraceae</taxon>
        <taxon>Arenimonas</taxon>
    </lineage>
</organism>
<dbReference type="Proteomes" id="UP000632858">
    <property type="component" value="Unassembled WGS sequence"/>
</dbReference>
<dbReference type="InterPro" id="IPR013762">
    <property type="entry name" value="Integrase-like_cat_sf"/>
</dbReference>
<dbReference type="EMBL" id="BMFO01000005">
    <property type="protein sequence ID" value="GGF97634.1"/>
    <property type="molecule type" value="Genomic_DNA"/>
</dbReference>
<evidence type="ECO:0000256" key="4">
    <source>
        <dbReference type="ARBA" id="ARBA00023172"/>
    </source>
</evidence>
<sequence length="427" mass="48073">MGAWGNAGGFYAPIYLGWGKEMALSDSAIRGAKPRAKPHRITDSQGLYIEISPAGGKLWRFKYRFAGKEKRLALGAYPEISLKDARERRDEARKLLANGIDPGEHKKAQKASALDLSANTFEAVARKWMALKSTKWAQSHTAKIMSRLERDVFPWLGKKPIKTITRPEVIATLNRILDRNAIETARRVGFNIRQVFDFAINEEIADRNPALNISSALPSHETKHRAAITDIRQIGGLMRSIDSYQGSFVTKCALRIAPLTFVRPGELRSAEWKDIDFETKRWTIPAAKMKSREPHIVPLCSQAIEVLSELHQLTGGGKYVFPGAHDRSRPMSNNAVLSALRRMGYGKDEMCGHGFRAMARTVLDEVLHIRVDYIDHQLSHAVKDTNGRAYNRTAHLQERHHMLQTWADYLDALKDGGNVIPMTFVNK</sequence>
<evidence type="ECO:0000313" key="6">
    <source>
        <dbReference type="EMBL" id="GGF97634.1"/>
    </source>
</evidence>
<reference evidence="6" key="2">
    <citation type="submission" date="2020-09" db="EMBL/GenBank/DDBJ databases">
        <authorList>
            <person name="Sun Q."/>
            <person name="Zhou Y."/>
        </authorList>
    </citation>
    <scope>NUCLEOTIDE SEQUENCE</scope>
    <source>
        <strain evidence="6">CGMCC 1.12726</strain>
    </source>
</reference>
<dbReference type="GO" id="GO:0015074">
    <property type="term" value="P:DNA integration"/>
    <property type="evidence" value="ECO:0007669"/>
    <property type="project" value="UniProtKB-KW"/>
</dbReference>
<comment type="similarity">
    <text evidence="1">Belongs to the 'phage' integrase family.</text>
</comment>
<evidence type="ECO:0000313" key="7">
    <source>
        <dbReference type="Proteomes" id="UP000632858"/>
    </source>
</evidence>
<reference evidence="6" key="1">
    <citation type="journal article" date="2014" name="Int. J. Syst. Evol. Microbiol.">
        <title>Complete genome sequence of Corynebacterium casei LMG S-19264T (=DSM 44701T), isolated from a smear-ripened cheese.</title>
        <authorList>
            <consortium name="US DOE Joint Genome Institute (JGI-PGF)"/>
            <person name="Walter F."/>
            <person name="Albersmeier A."/>
            <person name="Kalinowski J."/>
            <person name="Ruckert C."/>
        </authorList>
    </citation>
    <scope>NUCLEOTIDE SEQUENCE</scope>
    <source>
        <strain evidence="6">CGMCC 1.12726</strain>
    </source>
</reference>
<dbReference type="InterPro" id="IPR025166">
    <property type="entry name" value="Integrase_DNA_bind_dom"/>
</dbReference>
<keyword evidence="7" id="KW-1185">Reference proteome</keyword>
<protein>
    <submittedName>
        <fullName evidence="6">Integrase</fullName>
    </submittedName>
</protein>
<dbReference type="Gene3D" id="1.10.150.130">
    <property type="match status" value="1"/>
</dbReference>
<comment type="caution">
    <text evidence="6">The sequence shown here is derived from an EMBL/GenBank/DDBJ whole genome shotgun (WGS) entry which is preliminary data.</text>
</comment>
<evidence type="ECO:0000256" key="3">
    <source>
        <dbReference type="ARBA" id="ARBA00023125"/>
    </source>
</evidence>
<name>A0A917FQH3_9GAMM</name>
<dbReference type="GO" id="GO:0003677">
    <property type="term" value="F:DNA binding"/>
    <property type="evidence" value="ECO:0007669"/>
    <property type="project" value="UniProtKB-KW"/>
</dbReference>
<dbReference type="GO" id="GO:0006310">
    <property type="term" value="P:DNA recombination"/>
    <property type="evidence" value="ECO:0007669"/>
    <property type="project" value="UniProtKB-KW"/>
</dbReference>
<evidence type="ECO:0000259" key="5">
    <source>
        <dbReference type="PROSITE" id="PS51898"/>
    </source>
</evidence>
<dbReference type="InterPro" id="IPR002104">
    <property type="entry name" value="Integrase_catalytic"/>
</dbReference>
<keyword evidence="4" id="KW-0233">DNA recombination</keyword>
<evidence type="ECO:0000256" key="2">
    <source>
        <dbReference type="ARBA" id="ARBA00022908"/>
    </source>
</evidence>
<dbReference type="InterPro" id="IPR011010">
    <property type="entry name" value="DNA_brk_join_enz"/>
</dbReference>
<dbReference type="Pfam" id="PF13356">
    <property type="entry name" value="Arm-DNA-bind_3"/>
    <property type="match status" value="1"/>
</dbReference>
<dbReference type="Pfam" id="PF22022">
    <property type="entry name" value="Phage_int_M"/>
    <property type="match status" value="1"/>
</dbReference>
<dbReference type="InterPro" id="IPR053876">
    <property type="entry name" value="Phage_int_M"/>
</dbReference>
<proteinExistence type="inferred from homology"/>
<keyword evidence="2" id="KW-0229">DNA integration</keyword>
<evidence type="ECO:0000256" key="1">
    <source>
        <dbReference type="ARBA" id="ARBA00008857"/>
    </source>
</evidence>
<dbReference type="Gene3D" id="1.10.443.10">
    <property type="entry name" value="Intergrase catalytic core"/>
    <property type="match status" value="1"/>
</dbReference>
<dbReference type="InterPro" id="IPR050808">
    <property type="entry name" value="Phage_Integrase"/>
</dbReference>
<dbReference type="InterPro" id="IPR010998">
    <property type="entry name" value="Integrase_recombinase_N"/>
</dbReference>
<dbReference type="PANTHER" id="PTHR30629:SF2">
    <property type="entry name" value="PROPHAGE INTEGRASE INTS-RELATED"/>
    <property type="match status" value="1"/>
</dbReference>
<dbReference type="PROSITE" id="PS51898">
    <property type="entry name" value="TYR_RECOMBINASE"/>
    <property type="match status" value="1"/>
</dbReference>
<keyword evidence="3" id="KW-0238">DNA-binding</keyword>
<accession>A0A917FQH3</accession>